<dbReference type="CDD" id="cd00082">
    <property type="entry name" value="HisKA"/>
    <property type="match status" value="1"/>
</dbReference>
<evidence type="ECO:0000256" key="4">
    <source>
        <dbReference type="ARBA" id="ARBA00022475"/>
    </source>
</evidence>
<evidence type="ECO:0000259" key="15">
    <source>
        <dbReference type="PROSITE" id="PS50110"/>
    </source>
</evidence>
<feature type="domain" description="Histidine kinase" evidence="14">
    <location>
        <begin position="444"/>
        <end position="665"/>
    </location>
</feature>
<evidence type="ECO:0000256" key="6">
    <source>
        <dbReference type="ARBA" id="ARBA00022692"/>
    </source>
</evidence>
<evidence type="ECO:0000259" key="18">
    <source>
        <dbReference type="PROSITE" id="PS50894"/>
    </source>
</evidence>
<keyword evidence="5 13" id="KW-0597">Phosphoprotein</keyword>
<dbReference type="RefSeq" id="WP_264792007.1">
    <property type="nucleotide sequence ID" value="NZ_AP026867.1"/>
</dbReference>
<dbReference type="SMART" id="SM00091">
    <property type="entry name" value="PAS"/>
    <property type="match status" value="2"/>
</dbReference>
<dbReference type="Pfam" id="PF00072">
    <property type="entry name" value="Response_reg"/>
    <property type="match status" value="1"/>
</dbReference>
<feature type="domain" description="PAC" evidence="17">
    <location>
        <begin position="376"/>
        <end position="426"/>
    </location>
</feature>
<dbReference type="SUPFAM" id="SSF47384">
    <property type="entry name" value="Homodimeric domain of signal transducing histidine kinase"/>
    <property type="match status" value="1"/>
</dbReference>
<keyword evidence="7" id="KW-0547">Nucleotide-binding</keyword>
<dbReference type="CDD" id="cd00130">
    <property type="entry name" value="PAS"/>
    <property type="match status" value="2"/>
</dbReference>
<dbReference type="SMART" id="SM00387">
    <property type="entry name" value="HATPase_c"/>
    <property type="match status" value="1"/>
</dbReference>
<evidence type="ECO:0000256" key="12">
    <source>
        <dbReference type="PROSITE-ProRule" id="PRU00110"/>
    </source>
</evidence>
<dbReference type="InterPro" id="IPR001610">
    <property type="entry name" value="PAC"/>
</dbReference>
<dbReference type="CDD" id="cd16922">
    <property type="entry name" value="HATPase_EvgS-ArcB-TorS-like"/>
    <property type="match status" value="1"/>
</dbReference>
<dbReference type="InterPro" id="IPR036097">
    <property type="entry name" value="HisK_dim/P_sf"/>
</dbReference>
<dbReference type="AlphaFoldDB" id="A0A916DS03"/>
<evidence type="ECO:0000313" key="20">
    <source>
        <dbReference type="Proteomes" id="UP001060919"/>
    </source>
</evidence>
<evidence type="ECO:0000256" key="5">
    <source>
        <dbReference type="ARBA" id="ARBA00022553"/>
    </source>
</evidence>
<dbReference type="InterPro" id="IPR003594">
    <property type="entry name" value="HATPase_dom"/>
</dbReference>
<feature type="domain" description="PAC" evidence="17">
    <location>
        <begin position="245"/>
        <end position="297"/>
    </location>
</feature>
<evidence type="ECO:0000259" key="16">
    <source>
        <dbReference type="PROSITE" id="PS50112"/>
    </source>
</evidence>
<feature type="domain" description="Response regulatory" evidence="15">
    <location>
        <begin position="691"/>
        <end position="809"/>
    </location>
</feature>
<evidence type="ECO:0000256" key="10">
    <source>
        <dbReference type="ARBA" id="ARBA00023012"/>
    </source>
</evidence>
<dbReference type="Pfam" id="PF02518">
    <property type="entry name" value="HATPase_c"/>
    <property type="match status" value="1"/>
</dbReference>
<dbReference type="EC" id="2.7.13.3" evidence="3"/>
<name>A0A916DS03_9BACT</name>
<dbReference type="Gene3D" id="1.10.287.130">
    <property type="match status" value="1"/>
</dbReference>
<dbReference type="PRINTS" id="PR00344">
    <property type="entry name" value="BCTRLSENSOR"/>
</dbReference>
<dbReference type="FunFam" id="3.30.565.10:FF:000010">
    <property type="entry name" value="Sensor histidine kinase RcsC"/>
    <property type="match status" value="1"/>
</dbReference>
<dbReference type="InterPro" id="IPR011006">
    <property type="entry name" value="CheY-like_superfamily"/>
</dbReference>
<dbReference type="EMBL" id="AP026867">
    <property type="protein sequence ID" value="BDS10737.1"/>
    <property type="molecule type" value="Genomic_DNA"/>
</dbReference>
<organism evidence="19 20">
    <name type="scientific">Aureispira anguillae</name>
    <dbReference type="NCBI Taxonomy" id="2864201"/>
    <lineage>
        <taxon>Bacteria</taxon>
        <taxon>Pseudomonadati</taxon>
        <taxon>Bacteroidota</taxon>
        <taxon>Saprospiria</taxon>
        <taxon>Saprospirales</taxon>
        <taxon>Saprospiraceae</taxon>
        <taxon>Aureispira</taxon>
    </lineage>
</organism>
<evidence type="ECO:0000256" key="3">
    <source>
        <dbReference type="ARBA" id="ARBA00012438"/>
    </source>
</evidence>
<sequence length="947" mass="107179">MIQDFSSLYKLSLAIGTSLNLQENIQHFLSSFIKKAAGERAAIWLNTSLNSTATTSHYSTFESPLFEHKKSFNQNLSTLYQLVSQNGYAILEHKDPLLESLFTQKVNNPAYKHIVYPLGARGLIILDIIASKKHKGLKTSFVLSIQDVINKFALSIEACLVYEQSTKETLRNEEKYRSIIENMELGLLEVTPEGKIIKAYPKFCKLTGYTEEELFGKIAADIFLGKAGIKKMAKERAARKKGETGVYEIQLKKKNGKKIWVMISGAPYYDENNHVAGSVGIHLDITERKMAEQKIRESQEKLQLILNTSLDAIFTIDETGKIIDWNPNAEKIFGYSSTEVIGRVLNNLIVPNAKAIKSKKEIALFMKMEQPPPLNQRIELTAIRKTGEEFPIELTMSPIKIQNQYFFSAFCRDITIRKKSEQALINAKKAAEQARNVERQFLAHMSHEIRTPMNAVIGMTYLLQRSQPTAEQKDYIQALKFSADSLMGIISDILDLSKIEAGEIELEYRPFSLHSLLESLYRSYQFRLQEKNISIKINIDKNIKHQVIGDKTRMGQILSNLLSNASKFTSEGSIGITALLEKSEGDTCWIKFQVSDTGIGISKENLGIIFSSFKQATVNTHREFGGTGLGLSIVKQLVELQNGTIKVKSELGKGTVFEVLLPFKYSELLNTDIKKSKSTNGQTIDSFKELTILIAEDNLINQKLITSIFTQWGIDFDLANNGLEAVEYARTKQYDMIFMDLNMPIMNGYEATVKIKKDPLNLNFHTPIVTLTAAALHEERKRMFEAGVYDFITKPFSPQQLQRTIISCLDQSVPFEKTQLAPPPVDPIQEEELYDLSHLNTFSQGNPQFVIDMVQLFLKQNPQNISILNQALDRGDWDKAQDLAHQLKSTLGTLGMSKQQKIAKQIEHNMSNKIYHAEKNKPLMQRLKTTCAQVYPLLKQQFSLEAK</sequence>
<keyword evidence="8" id="KW-0067">ATP-binding</keyword>
<keyword evidence="4" id="KW-1003">Cell membrane</keyword>
<dbReference type="SUPFAM" id="SSF55874">
    <property type="entry name" value="ATPase domain of HSP90 chaperone/DNA topoisomerase II/histidine kinase"/>
    <property type="match status" value="1"/>
</dbReference>
<evidence type="ECO:0000256" key="2">
    <source>
        <dbReference type="ARBA" id="ARBA00004651"/>
    </source>
</evidence>
<proteinExistence type="predicted"/>
<dbReference type="PANTHER" id="PTHR45339:SF1">
    <property type="entry name" value="HYBRID SIGNAL TRANSDUCTION HISTIDINE KINASE J"/>
    <property type="match status" value="1"/>
</dbReference>
<evidence type="ECO:0000256" key="11">
    <source>
        <dbReference type="ARBA" id="ARBA00023136"/>
    </source>
</evidence>
<feature type="domain" description="HPt" evidence="18">
    <location>
        <begin position="846"/>
        <end position="941"/>
    </location>
</feature>
<dbReference type="SUPFAM" id="SSF47226">
    <property type="entry name" value="Histidine-containing phosphotransfer domain, HPT domain"/>
    <property type="match status" value="1"/>
</dbReference>
<evidence type="ECO:0000256" key="9">
    <source>
        <dbReference type="ARBA" id="ARBA00022989"/>
    </source>
</evidence>
<comment type="subcellular location">
    <subcellularLocation>
        <location evidence="2">Cell membrane</location>
        <topology evidence="2">Multi-pass membrane protein</topology>
    </subcellularLocation>
</comment>
<dbReference type="InterPro" id="IPR005467">
    <property type="entry name" value="His_kinase_dom"/>
</dbReference>
<keyword evidence="20" id="KW-1185">Reference proteome</keyword>
<dbReference type="InterPro" id="IPR004358">
    <property type="entry name" value="Sig_transdc_His_kin-like_C"/>
</dbReference>
<reference evidence="19" key="1">
    <citation type="submission" date="2022-09" db="EMBL/GenBank/DDBJ databases">
        <title>Aureispira anguillicida sp. nov., isolated from Leptocephalus of Japanese eel Anguilla japonica.</title>
        <authorList>
            <person name="Yuasa K."/>
            <person name="Mekata T."/>
            <person name="Ikunari K."/>
        </authorList>
    </citation>
    <scope>NUCLEOTIDE SEQUENCE</scope>
    <source>
        <strain evidence="19">EL160426</strain>
    </source>
</reference>
<dbReference type="KEGG" id="aup:AsAng_0014460"/>
<feature type="domain" description="PAS" evidence="16">
    <location>
        <begin position="298"/>
        <end position="352"/>
    </location>
</feature>
<feature type="modified residue" description="4-aspartylphosphate" evidence="13">
    <location>
        <position position="740"/>
    </location>
</feature>
<evidence type="ECO:0000259" key="17">
    <source>
        <dbReference type="PROSITE" id="PS50113"/>
    </source>
</evidence>
<dbReference type="InterPro" id="IPR008207">
    <property type="entry name" value="Sig_transdc_His_kin_Hpt_dom"/>
</dbReference>
<dbReference type="CDD" id="cd17546">
    <property type="entry name" value="REC_hyHK_CKI1_RcsC-like"/>
    <property type="match status" value="1"/>
</dbReference>
<dbReference type="Proteomes" id="UP001060919">
    <property type="component" value="Chromosome"/>
</dbReference>
<dbReference type="Gene3D" id="3.30.565.10">
    <property type="entry name" value="Histidine kinase-like ATPase, C-terminal domain"/>
    <property type="match status" value="1"/>
</dbReference>
<dbReference type="PANTHER" id="PTHR45339">
    <property type="entry name" value="HYBRID SIGNAL TRANSDUCTION HISTIDINE KINASE J"/>
    <property type="match status" value="1"/>
</dbReference>
<dbReference type="SMART" id="SM00448">
    <property type="entry name" value="REC"/>
    <property type="match status" value="1"/>
</dbReference>
<dbReference type="Pfam" id="PF00512">
    <property type="entry name" value="HisKA"/>
    <property type="match status" value="1"/>
</dbReference>
<dbReference type="Pfam" id="PF13426">
    <property type="entry name" value="PAS_9"/>
    <property type="match status" value="2"/>
</dbReference>
<gene>
    <name evidence="19" type="ORF">AsAng_0014460</name>
</gene>
<feature type="modified residue" description="Phosphohistidine" evidence="12">
    <location>
        <position position="885"/>
    </location>
</feature>
<dbReference type="PROSITE" id="PS50109">
    <property type="entry name" value="HIS_KIN"/>
    <property type="match status" value="1"/>
</dbReference>
<evidence type="ECO:0000256" key="13">
    <source>
        <dbReference type="PROSITE-ProRule" id="PRU00169"/>
    </source>
</evidence>
<dbReference type="SUPFAM" id="SSF52172">
    <property type="entry name" value="CheY-like"/>
    <property type="match status" value="1"/>
</dbReference>
<dbReference type="SMART" id="SM00388">
    <property type="entry name" value="HisKA"/>
    <property type="match status" value="1"/>
</dbReference>
<dbReference type="InterPro" id="IPR000700">
    <property type="entry name" value="PAS-assoc_C"/>
</dbReference>
<feature type="domain" description="PAS" evidence="16">
    <location>
        <begin position="172"/>
        <end position="217"/>
    </location>
</feature>
<dbReference type="Gene3D" id="1.20.120.160">
    <property type="entry name" value="HPT domain"/>
    <property type="match status" value="1"/>
</dbReference>
<keyword evidence="11" id="KW-0472">Membrane</keyword>
<evidence type="ECO:0000313" key="19">
    <source>
        <dbReference type="EMBL" id="BDS10737.1"/>
    </source>
</evidence>
<evidence type="ECO:0000259" key="14">
    <source>
        <dbReference type="PROSITE" id="PS50109"/>
    </source>
</evidence>
<dbReference type="PROSITE" id="PS50112">
    <property type="entry name" value="PAS"/>
    <property type="match status" value="2"/>
</dbReference>
<dbReference type="InterPro" id="IPR000014">
    <property type="entry name" value="PAS"/>
</dbReference>
<dbReference type="GO" id="GO:0000155">
    <property type="term" value="F:phosphorelay sensor kinase activity"/>
    <property type="evidence" value="ECO:0007669"/>
    <property type="project" value="InterPro"/>
</dbReference>
<keyword evidence="9" id="KW-1133">Transmembrane helix</keyword>
<dbReference type="Pfam" id="PF01627">
    <property type="entry name" value="Hpt"/>
    <property type="match status" value="1"/>
</dbReference>
<comment type="catalytic activity">
    <reaction evidence="1">
        <text>ATP + protein L-histidine = ADP + protein N-phospho-L-histidine.</text>
        <dbReference type="EC" id="2.7.13.3"/>
    </reaction>
</comment>
<dbReference type="PROSITE" id="PS50113">
    <property type="entry name" value="PAC"/>
    <property type="match status" value="2"/>
</dbReference>
<evidence type="ECO:0000256" key="1">
    <source>
        <dbReference type="ARBA" id="ARBA00000085"/>
    </source>
</evidence>
<dbReference type="InterPro" id="IPR035965">
    <property type="entry name" value="PAS-like_dom_sf"/>
</dbReference>
<dbReference type="PROSITE" id="PS50110">
    <property type="entry name" value="RESPONSE_REGULATORY"/>
    <property type="match status" value="1"/>
</dbReference>
<dbReference type="SUPFAM" id="SSF55785">
    <property type="entry name" value="PYP-like sensor domain (PAS domain)"/>
    <property type="match status" value="2"/>
</dbReference>
<dbReference type="SMART" id="SM00073">
    <property type="entry name" value="HPT"/>
    <property type="match status" value="1"/>
</dbReference>
<dbReference type="NCBIfam" id="TIGR00229">
    <property type="entry name" value="sensory_box"/>
    <property type="match status" value="2"/>
</dbReference>
<dbReference type="InterPro" id="IPR036641">
    <property type="entry name" value="HPT_dom_sf"/>
</dbReference>
<keyword evidence="6" id="KW-0812">Transmembrane</keyword>
<dbReference type="GO" id="GO:0005524">
    <property type="term" value="F:ATP binding"/>
    <property type="evidence" value="ECO:0007669"/>
    <property type="project" value="UniProtKB-KW"/>
</dbReference>
<dbReference type="InterPro" id="IPR001789">
    <property type="entry name" value="Sig_transdc_resp-reg_receiver"/>
</dbReference>
<evidence type="ECO:0000256" key="7">
    <source>
        <dbReference type="ARBA" id="ARBA00022741"/>
    </source>
</evidence>
<dbReference type="SMART" id="SM00086">
    <property type="entry name" value="PAC"/>
    <property type="match status" value="2"/>
</dbReference>
<dbReference type="GO" id="GO:0005886">
    <property type="term" value="C:plasma membrane"/>
    <property type="evidence" value="ECO:0007669"/>
    <property type="project" value="UniProtKB-SubCell"/>
</dbReference>
<dbReference type="Gene3D" id="3.40.50.2300">
    <property type="match status" value="1"/>
</dbReference>
<dbReference type="Gene3D" id="3.30.450.20">
    <property type="entry name" value="PAS domain"/>
    <property type="match status" value="2"/>
</dbReference>
<keyword evidence="10" id="KW-0902">Two-component regulatory system</keyword>
<accession>A0A916DS03</accession>
<dbReference type="InterPro" id="IPR036890">
    <property type="entry name" value="HATPase_C_sf"/>
</dbReference>
<dbReference type="InterPro" id="IPR003661">
    <property type="entry name" value="HisK_dim/P_dom"/>
</dbReference>
<evidence type="ECO:0000256" key="8">
    <source>
        <dbReference type="ARBA" id="ARBA00022840"/>
    </source>
</evidence>
<protein>
    <recommendedName>
        <fullName evidence="3">histidine kinase</fullName>
        <ecNumber evidence="3">2.7.13.3</ecNumber>
    </recommendedName>
</protein>
<dbReference type="PROSITE" id="PS50894">
    <property type="entry name" value="HPT"/>
    <property type="match status" value="1"/>
</dbReference>